<protein>
    <submittedName>
        <fullName evidence="1">Uncharacterized protein</fullName>
    </submittedName>
</protein>
<reference evidence="1 2" key="1">
    <citation type="submission" date="2021-08" db="EMBL/GenBank/DDBJ databases">
        <title>Draft Genome Sequence of Phanerochaete sordida strain YK-624.</title>
        <authorList>
            <person name="Mori T."/>
            <person name="Dohra H."/>
            <person name="Suzuki T."/>
            <person name="Kawagishi H."/>
            <person name="Hirai H."/>
        </authorList>
    </citation>
    <scope>NUCLEOTIDE SEQUENCE [LARGE SCALE GENOMIC DNA]</scope>
    <source>
        <strain evidence="1 2">YK-624</strain>
    </source>
</reference>
<dbReference type="AlphaFoldDB" id="A0A9P3LIY1"/>
<evidence type="ECO:0000313" key="2">
    <source>
        <dbReference type="Proteomes" id="UP000703269"/>
    </source>
</evidence>
<dbReference type="EMBL" id="BPQB01000051">
    <property type="protein sequence ID" value="GJE95652.1"/>
    <property type="molecule type" value="Genomic_DNA"/>
</dbReference>
<accession>A0A9P3LIY1</accession>
<sequence length="344" mass="37991">MVDLRPALPPEIVYTIVSRAIARHLDDVLVGPLSLLAVPSNQKCDNETGDLVNSLLAVSYQIRRTTLNVLATFLGIKLSCYGIWRLQAPPCSVLKPVRGYLIQRLDLRADDRVLKALLCNTEHSEPPALAVYTYTHALEEICARPFDSVAVTDPDGISAPVVIPFNYISQLFRLHVLKNYAECPEALQEVLFERMEGALARSDAEMFYGTVLPPIEEMWGRISAVAHRVTDDALSLAVTAFDEVIGNLVRVLRKIRRGEDEVLRGWPHSVSVDAAIGAKRLDAWCALFNEMADLECVCDSAEELREVAQDLADSFHARLESLEAAEGRRSVRRAAGTEAEVGVA</sequence>
<organism evidence="1 2">
    <name type="scientific">Phanerochaete sordida</name>
    <dbReference type="NCBI Taxonomy" id="48140"/>
    <lineage>
        <taxon>Eukaryota</taxon>
        <taxon>Fungi</taxon>
        <taxon>Dikarya</taxon>
        <taxon>Basidiomycota</taxon>
        <taxon>Agaricomycotina</taxon>
        <taxon>Agaricomycetes</taxon>
        <taxon>Polyporales</taxon>
        <taxon>Phanerochaetaceae</taxon>
        <taxon>Phanerochaete</taxon>
    </lineage>
</organism>
<name>A0A9P3LIY1_9APHY</name>
<proteinExistence type="predicted"/>
<evidence type="ECO:0000313" key="1">
    <source>
        <dbReference type="EMBL" id="GJE95652.1"/>
    </source>
</evidence>
<dbReference type="Proteomes" id="UP000703269">
    <property type="component" value="Unassembled WGS sequence"/>
</dbReference>
<keyword evidence="2" id="KW-1185">Reference proteome</keyword>
<comment type="caution">
    <text evidence="1">The sequence shown here is derived from an EMBL/GenBank/DDBJ whole genome shotgun (WGS) entry which is preliminary data.</text>
</comment>
<gene>
    <name evidence="1" type="ORF">PsYK624_118380</name>
</gene>